<feature type="transmembrane region" description="Helical" evidence="1">
    <location>
        <begin position="33"/>
        <end position="53"/>
    </location>
</feature>
<evidence type="ECO:0000256" key="1">
    <source>
        <dbReference type="SAM" id="Phobius"/>
    </source>
</evidence>
<dbReference type="RefSeq" id="WP_106042446.1">
    <property type="nucleotide sequence ID" value="NZ_CP027231.1"/>
</dbReference>
<dbReference type="Proteomes" id="UP000238304">
    <property type="component" value="Chromosome"/>
</dbReference>
<evidence type="ECO:0000313" key="2">
    <source>
        <dbReference type="EMBL" id="AVM53614.1"/>
    </source>
</evidence>
<name>A0ABM6TA96_9BACE</name>
<keyword evidence="1" id="KW-0812">Transmembrane</keyword>
<keyword evidence="1" id="KW-1133">Transmembrane helix</keyword>
<evidence type="ECO:0000313" key="3">
    <source>
        <dbReference type="Proteomes" id="UP000238304"/>
    </source>
</evidence>
<protein>
    <recommendedName>
        <fullName evidence="4">Tetratricopeptide repeat protein</fullName>
    </recommendedName>
</protein>
<sequence>MFPLMLLCVALWGMMRAEEDGRIYIEKVVRVGLFLTVLFVVGGISLWSFRAYGECMVAMRNLRYERETEFHQSARNLLNNHYCRFRFNPLFMNAYARYAARNLPDNKAGEILRATAELIPSCKLYCDMGDCFERKGTVAEAEQCYQQAAYNM</sequence>
<keyword evidence="1" id="KW-0472">Membrane</keyword>
<gene>
    <name evidence="2" type="ORF">C4H11_12375</name>
</gene>
<reference evidence="2 3" key="1">
    <citation type="submission" date="2018-02" db="EMBL/GenBank/DDBJ databases">
        <authorList>
            <person name="Holder M.E."/>
            <person name="Ajami N.J."/>
            <person name="Petrosino J.F."/>
        </authorList>
    </citation>
    <scope>NUCLEOTIDE SEQUENCE [LARGE SCALE GENOMIC DNA]</scope>
    <source>
        <strain evidence="2 3">ATCC 33285</strain>
    </source>
</reference>
<evidence type="ECO:0008006" key="4">
    <source>
        <dbReference type="Google" id="ProtNLM"/>
    </source>
</evidence>
<dbReference type="EMBL" id="CP027231">
    <property type="protein sequence ID" value="AVM53614.1"/>
    <property type="molecule type" value="Genomic_DNA"/>
</dbReference>
<organism evidence="2 3">
    <name type="scientific">Bacteroides zoogleoformans</name>
    <dbReference type="NCBI Taxonomy" id="28119"/>
    <lineage>
        <taxon>Bacteria</taxon>
        <taxon>Pseudomonadati</taxon>
        <taxon>Bacteroidota</taxon>
        <taxon>Bacteroidia</taxon>
        <taxon>Bacteroidales</taxon>
        <taxon>Bacteroidaceae</taxon>
        <taxon>Bacteroides</taxon>
    </lineage>
</organism>
<proteinExistence type="predicted"/>
<accession>A0ABM6TA96</accession>
<keyword evidence="3" id="KW-1185">Reference proteome</keyword>